<keyword evidence="2" id="KW-1185">Reference proteome</keyword>
<dbReference type="EMBL" id="AP024421">
    <property type="protein sequence ID" value="BCR90658.1"/>
    <property type="molecule type" value="Genomic_DNA"/>
</dbReference>
<proteinExistence type="predicted"/>
<dbReference type="RefSeq" id="XP_043139180.1">
    <property type="nucleotide sequence ID" value="XM_043281729.1"/>
</dbReference>
<dbReference type="AlphaFoldDB" id="A0A7R7VTR2"/>
<gene>
    <name evidence="1" type="ORF">ACHE_60544A</name>
</gene>
<accession>A0A7R7VTR2</accession>
<evidence type="ECO:0000313" key="1">
    <source>
        <dbReference type="EMBL" id="BCR90658.1"/>
    </source>
</evidence>
<name>A0A7R7VTR2_ASPCH</name>
<dbReference type="Proteomes" id="UP000637239">
    <property type="component" value="Chromosome 6"/>
</dbReference>
<protein>
    <submittedName>
        <fullName evidence="1">Uncharacterized protein</fullName>
    </submittedName>
</protein>
<dbReference type="GeneID" id="66985016"/>
<dbReference type="KEGG" id="ache:ACHE_60544A"/>
<reference evidence="1" key="2">
    <citation type="submission" date="2021-02" db="EMBL/GenBank/DDBJ databases">
        <title>Aspergillus chevalieri M1 genome sequence.</title>
        <authorList>
            <person name="Kadooka C."/>
            <person name="Mori K."/>
            <person name="Futagami T."/>
        </authorList>
    </citation>
    <scope>NUCLEOTIDE SEQUENCE</scope>
    <source>
        <strain evidence="1">M1</strain>
    </source>
</reference>
<organism evidence="1 2">
    <name type="scientific">Aspergillus chevalieri</name>
    <name type="common">Eurotium chevalieri</name>
    <dbReference type="NCBI Taxonomy" id="182096"/>
    <lineage>
        <taxon>Eukaryota</taxon>
        <taxon>Fungi</taxon>
        <taxon>Dikarya</taxon>
        <taxon>Ascomycota</taxon>
        <taxon>Pezizomycotina</taxon>
        <taxon>Eurotiomycetes</taxon>
        <taxon>Eurotiomycetidae</taxon>
        <taxon>Eurotiales</taxon>
        <taxon>Aspergillaceae</taxon>
        <taxon>Aspergillus</taxon>
        <taxon>Aspergillus subgen. Aspergillus</taxon>
    </lineage>
</organism>
<sequence>MSPGLIAMYIFSHPVIVRWIEKYHQRSLDMHPHQAKHGVLHSAFGNSGVLWSIWEFMYAGYIALACFHLQSLVGRGMVLELLPLMISFSDLSGDEKCTSSKS</sequence>
<reference evidence="1" key="1">
    <citation type="submission" date="2021-01" db="EMBL/GenBank/DDBJ databases">
        <authorList>
            <consortium name="Aspergillus chevalieri M1 genome sequencing consortium"/>
            <person name="Kazuki M."/>
            <person name="Futagami T."/>
        </authorList>
    </citation>
    <scope>NUCLEOTIDE SEQUENCE</scope>
    <source>
        <strain evidence="1">M1</strain>
    </source>
</reference>
<evidence type="ECO:0000313" key="2">
    <source>
        <dbReference type="Proteomes" id="UP000637239"/>
    </source>
</evidence>